<dbReference type="EMBL" id="UOGB01000205">
    <property type="protein sequence ID" value="VAX21457.1"/>
    <property type="molecule type" value="Genomic_DNA"/>
</dbReference>
<evidence type="ECO:0000256" key="5">
    <source>
        <dbReference type="ARBA" id="ARBA00022779"/>
    </source>
</evidence>
<dbReference type="InterPro" id="IPR001172">
    <property type="entry name" value="FliN_T3SS_HrcQb"/>
</dbReference>
<name>A0A3B1CXU8_9ZZZZ</name>
<dbReference type="GO" id="GO:0009425">
    <property type="term" value="C:bacterial-type flagellum basal body"/>
    <property type="evidence" value="ECO:0007669"/>
    <property type="project" value="InterPro"/>
</dbReference>
<evidence type="ECO:0000256" key="3">
    <source>
        <dbReference type="ARBA" id="ARBA00022475"/>
    </source>
</evidence>
<organism evidence="8">
    <name type="scientific">hydrothermal vent metagenome</name>
    <dbReference type="NCBI Taxonomy" id="652676"/>
    <lineage>
        <taxon>unclassified sequences</taxon>
        <taxon>metagenomes</taxon>
        <taxon>ecological metagenomes</taxon>
    </lineage>
</organism>
<keyword evidence="6" id="KW-0472">Membrane</keyword>
<dbReference type="PRINTS" id="PR00956">
    <property type="entry name" value="FLGMOTORFLIN"/>
</dbReference>
<dbReference type="PANTHER" id="PTHR43484">
    <property type="match status" value="1"/>
</dbReference>
<dbReference type="AlphaFoldDB" id="A0A3B1CXU8"/>
<dbReference type="GO" id="GO:0071973">
    <property type="term" value="P:bacterial-type flagellum-dependent cell motility"/>
    <property type="evidence" value="ECO:0007669"/>
    <property type="project" value="InterPro"/>
</dbReference>
<dbReference type="Gene3D" id="2.30.330.10">
    <property type="entry name" value="SpoA-like"/>
    <property type="match status" value="1"/>
</dbReference>
<accession>A0A3B1CXU8</accession>
<evidence type="ECO:0000256" key="4">
    <source>
        <dbReference type="ARBA" id="ARBA00022500"/>
    </source>
</evidence>
<comment type="subcellular location">
    <subcellularLocation>
        <location evidence="1">Cell membrane</location>
        <topology evidence="1">Peripheral membrane protein</topology>
        <orientation evidence="1">Cytoplasmic side</orientation>
    </subcellularLocation>
</comment>
<dbReference type="InterPro" id="IPR001543">
    <property type="entry name" value="FliN-like_C"/>
</dbReference>
<keyword evidence="8" id="KW-0966">Cell projection</keyword>
<keyword evidence="4" id="KW-0145">Chemotaxis</keyword>
<keyword evidence="8" id="KW-0282">Flagellum</keyword>
<dbReference type="PANTHER" id="PTHR43484:SF1">
    <property type="entry name" value="FLAGELLAR MOTOR SWITCH PROTEIN FLIN"/>
    <property type="match status" value="1"/>
</dbReference>
<protein>
    <submittedName>
        <fullName evidence="8">Flagellar motor switch protein FliN</fullName>
    </submittedName>
</protein>
<comment type="similarity">
    <text evidence="2">Belongs to the FliN/MopA/SpaO family.</text>
</comment>
<sequence>MLELSKLVGEPMEIHINDLLTARGETVVVNERFGIRVTDVIDPLEIVRTSV</sequence>
<proteinExistence type="inferred from homology"/>
<dbReference type="GO" id="GO:0003774">
    <property type="term" value="F:cytoskeletal motor activity"/>
    <property type="evidence" value="ECO:0007669"/>
    <property type="project" value="InterPro"/>
</dbReference>
<keyword evidence="8" id="KW-0969">Cilium</keyword>
<dbReference type="InterPro" id="IPR036429">
    <property type="entry name" value="SpoA-like_sf"/>
</dbReference>
<reference evidence="8" key="1">
    <citation type="submission" date="2018-06" db="EMBL/GenBank/DDBJ databases">
        <authorList>
            <person name="Zhirakovskaya E."/>
        </authorList>
    </citation>
    <scope>NUCLEOTIDE SEQUENCE</scope>
</reference>
<dbReference type="SUPFAM" id="SSF101801">
    <property type="entry name" value="Surface presentation of antigens (SPOA)"/>
    <property type="match status" value="1"/>
</dbReference>
<evidence type="ECO:0000256" key="1">
    <source>
        <dbReference type="ARBA" id="ARBA00004413"/>
    </source>
</evidence>
<dbReference type="GO" id="GO:0006935">
    <property type="term" value="P:chemotaxis"/>
    <property type="evidence" value="ECO:0007669"/>
    <property type="project" value="UniProtKB-KW"/>
</dbReference>
<evidence type="ECO:0000256" key="6">
    <source>
        <dbReference type="ARBA" id="ARBA00023136"/>
    </source>
</evidence>
<dbReference type="GO" id="GO:0005886">
    <property type="term" value="C:plasma membrane"/>
    <property type="evidence" value="ECO:0007669"/>
    <property type="project" value="UniProtKB-SubCell"/>
</dbReference>
<feature type="domain" description="Flagellar motor switch protein FliN-like C-terminal" evidence="7">
    <location>
        <begin position="2"/>
        <end position="42"/>
    </location>
</feature>
<dbReference type="InterPro" id="IPR051469">
    <property type="entry name" value="FliN/MopA/SpaO"/>
</dbReference>
<keyword evidence="3" id="KW-1003">Cell membrane</keyword>
<evidence type="ECO:0000256" key="2">
    <source>
        <dbReference type="ARBA" id="ARBA00009226"/>
    </source>
</evidence>
<dbReference type="Pfam" id="PF01052">
    <property type="entry name" value="FliMN_C"/>
    <property type="match status" value="1"/>
</dbReference>
<evidence type="ECO:0000313" key="8">
    <source>
        <dbReference type="EMBL" id="VAX21457.1"/>
    </source>
</evidence>
<gene>
    <name evidence="8" type="ORF">MNBD_NITROSPINAE03-332</name>
</gene>
<evidence type="ECO:0000259" key="7">
    <source>
        <dbReference type="Pfam" id="PF01052"/>
    </source>
</evidence>
<keyword evidence="5" id="KW-0283">Flagellar rotation</keyword>